<gene>
    <name evidence="1" type="ORF">CYCCA115_LOCUS2409</name>
</gene>
<organism evidence="1 2">
    <name type="scientific">Cylindrotheca closterium</name>
    <dbReference type="NCBI Taxonomy" id="2856"/>
    <lineage>
        <taxon>Eukaryota</taxon>
        <taxon>Sar</taxon>
        <taxon>Stramenopiles</taxon>
        <taxon>Ochrophyta</taxon>
        <taxon>Bacillariophyta</taxon>
        <taxon>Bacillariophyceae</taxon>
        <taxon>Bacillariophycidae</taxon>
        <taxon>Bacillariales</taxon>
        <taxon>Bacillariaceae</taxon>
        <taxon>Cylindrotheca</taxon>
    </lineage>
</organism>
<protein>
    <recommendedName>
        <fullName evidence="3">Reverse transcriptase Ty1/copia-type domain-containing protein</fullName>
    </recommendedName>
</protein>
<keyword evidence="2" id="KW-1185">Reference proteome</keyword>
<proteinExistence type="predicted"/>
<name>A0AAD2FH69_9STRA</name>
<dbReference type="AlphaFoldDB" id="A0AAD2FH69"/>
<dbReference type="Proteomes" id="UP001295423">
    <property type="component" value="Unassembled WGS sequence"/>
</dbReference>
<reference evidence="1" key="1">
    <citation type="submission" date="2023-08" db="EMBL/GenBank/DDBJ databases">
        <authorList>
            <person name="Audoor S."/>
            <person name="Bilcke G."/>
        </authorList>
    </citation>
    <scope>NUCLEOTIDE SEQUENCE</scope>
</reference>
<evidence type="ECO:0008006" key="3">
    <source>
        <dbReference type="Google" id="ProtNLM"/>
    </source>
</evidence>
<accession>A0AAD2FH69</accession>
<sequence length="318" mass="36562">MTASEQKKAQSAMMILAEKQFEKKTKGRLVYQGDGTREWLSQEDAASPKASQEAITTTCVIDAHEGRDVMTMDIMMMDVSNAFIQTYMPEAKEGEDRFYMKITGMMVQISIDMAPEYREYVVLENGKRVVYVRVLCAICGMLQSSLLFYNQFQSDLEAKKFVFNPYDQCVSNKVVNEKQQTIRFHVDDLMSSHMDPKVNDKFAEWLNMRYGSIQARKIVRGKIHRYLGMTLDFSVKGKLKIRMDDYVKNMLEDFPVKFNKDSKQETPAGKDLLEAGKGKLLSAEYRQIFHTTVARGLYVSKRARLDIHPTITILASRV</sequence>
<dbReference type="EMBL" id="CAKOGP040000152">
    <property type="protein sequence ID" value="CAJ1931482.1"/>
    <property type="molecule type" value="Genomic_DNA"/>
</dbReference>
<evidence type="ECO:0000313" key="1">
    <source>
        <dbReference type="EMBL" id="CAJ1931482.1"/>
    </source>
</evidence>
<comment type="caution">
    <text evidence="1">The sequence shown here is derived from an EMBL/GenBank/DDBJ whole genome shotgun (WGS) entry which is preliminary data.</text>
</comment>
<evidence type="ECO:0000313" key="2">
    <source>
        <dbReference type="Proteomes" id="UP001295423"/>
    </source>
</evidence>